<feature type="region of interest" description="Disordered" evidence="1">
    <location>
        <begin position="39"/>
        <end position="59"/>
    </location>
</feature>
<organism evidence="2 3">
    <name type="scientific">Bathycoccus prasinos</name>
    <dbReference type="NCBI Taxonomy" id="41875"/>
    <lineage>
        <taxon>Eukaryota</taxon>
        <taxon>Viridiplantae</taxon>
        <taxon>Chlorophyta</taxon>
        <taxon>Mamiellophyceae</taxon>
        <taxon>Mamiellales</taxon>
        <taxon>Bathycoccaceae</taxon>
        <taxon>Bathycoccus</taxon>
    </lineage>
</organism>
<proteinExistence type="predicted"/>
<dbReference type="Proteomes" id="UP000198341">
    <property type="component" value="Chromosome 6"/>
</dbReference>
<accession>K8EGV7</accession>
<evidence type="ECO:0000313" key="2">
    <source>
        <dbReference type="EMBL" id="CCO17234.1"/>
    </source>
</evidence>
<dbReference type="EMBL" id="FO082273">
    <property type="protein sequence ID" value="CCO17234.1"/>
    <property type="molecule type" value="Genomic_DNA"/>
</dbReference>
<evidence type="ECO:0000256" key="1">
    <source>
        <dbReference type="SAM" id="MobiDB-lite"/>
    </source>
</evidence>
<dbReference type="GeneID" id="19015077"/>
<dbReference type="RefSeq" id="XP_007512634.1">
    <property type="nucleotide sequence ID" value="XM_007512572.1"/>
</dbReference>
<protein>
    <submittedName>
        <fullName evidence="2">Uncharacterized protein</fullName>
    </submittedName>
</protein>
<keyword evidence="3" id="KW-1185">Reference proteome</keyword>
<evidence type="ECO:0000313" key="3">
    <source>
        <dbReference type="Proteomes" id="UP000198341"/>
    </source>
</evidence>
<sequence>MENDNNNTTTTTTTRELVGAQKIQTAGVVVADPQSRTIAQSPSFQAKKKRRQSLGGRRVSFAQPRELEEVREYYKVRNEEGHYPTILFFYSKREREKGNK</sequence>
<reference evidence="2 3" key="1">
    <citation type="submission" date="2011-10" db="EMBL/GenBank/DDBJ databases">
        <authorList>
            <person name="Genoscope - CEA"/>
        </authorList>
    </citation>
    <scope>NUCLEOTIDE SEQUENCE [LARGE SCALE GENOMIC DNA]</scope>
    <source>
        <strain evidence="2 3">RCC 1105</strain>
    </source>
</reference>
<dbReference type="AlphaFoldDB" id="K8EGV7"/>
<name>K8EGV7_9CHLO</name>
<gene>
    <name evidence="2" type="ORF">Bathy06g00970</name>
</gene>
<dbReference type="KEGG" id="bpg:Bathy06g00970"/>